<dbReference type="InterPro" id="IPR029056">
    <property type="entry name" value="Ribokinase-like"/>
</dbReference>
<sequence>MSASSDIAARSATLTGNIVSDKKYDVFGVGNAIVDILAQVEDHVINDLSLNKGSMALMSTEQQGDILTAIHDPSLTFAAGGSAANTMVAIAQSGGSAVYTGRVADDTNGEYYKKGMESEGILFYVPPSETGHEPTGSSVILTTPDAERTMCTHLGVSTSLGKSDVDFDMLAQSKCCYVEGYLWSSDGPREACLEVFKHAKANGVLSAFTFSDSFLVDLFAEQFKDVVREHCDIIFCNADEARKFIGNDDLQQCVKEIGAICNHSFITDGANGSYVVIDGQISKVDGFEVKAVDTVGAGDAFAGGVLYGLTNGLSPEKSARWGNYLASRVVSKFGPRLDESIAEEMQEAIA</sequence>
<accession>A0A5B9P790</accession>
<dbReference type="InterPro" id="IPR052700">
    <property type="entry name" value="Carb_kinase_PfkB-like"/>
</dbReference>
<dbReference type="InterPro" id="IPR002173">
    <property type="entry name" value="Carboh/pur_kinase_PfkB_CS"/>
</dbReference>
<evidence type="ECO:0000259" key="4">
    <source>
        <dbReference type="Pfam" id="PF00294"/>
    </source>
</evidence>
<dbReference type="EC" id="2.7.1.15" evidence="5"/>
<evidence type="ECO:0000256" key="1">
    <source>
        <dbReference type="ARBA" id="ARBA00010688"/>
    </source>
</evidence>
<dbReference type="KEGG" id="mff:MFFC18_06630"/>
<proteinExistence type="inferred from homology"/>
<evidence type="ECO:0000313" key="5">
    <source>
        <dbReference type="EMBL" id="QEG20812.1"/>
    </source>
</evidence>
<gene>
    <name evidence="5" type="primary">rbsK_1</name>
    <name evidence="5" type="ORF">MFFC18_06630</name>
</gene>
<protein>
    <submittedName>
        <fullName evidence="5">Ribokinase</fullName>
        <ecNumber evidence="5">2.7.1.15</ecNumber>
    </submittedName>
</protein>
<keyword evidence="2 5" id="KW-0808">Transferase</keyword>
<dbReference type="AlphaFoldDB" id="A0A5B9P790"/>
<name>A0A5B9P790_9BACT</name>
<organism evidence="5 6">
    <name type="scientific">Mariniblastus fucicola</name>
    <dbReference type="NCBI Taxonomy" id="980251"/>
    <lineage>
        <taxon>Bacteria</taxon>
        <taxon>Pseudomonadati</taxon>
        <taxon>Planctomycetota</taxon>
        <taxon>Planctomycetia</taxon>
        <taxon>Pirellulales</taxon>
        <taxon>Pirellulaceae</taxon>
        <taxon>Mariniblastus</taxon>
    </lineage>
</organism>
<evidence type="ECO:0000313" key="6">
    <source>
        <dbReference type="Proteomes" id="UP000322214"/>
    </source>
</evidence>
<evidence type="ECO:0000256" key="2">
    <source>
        <dbReference type="ARBA" id="ARBA00022679"/>
    </source>
</evidence>
<dbReference type="PROSITE" id="PS00584">
    <property type="entry name" value="PFKB_KINASES_2"/>
    <property type="match status" value="1"/>
</dbReference>
<dbReference type="PANTHER" id="PTHR43320">
    <property type="entry name" value="SUGAR KINASE"/>
    <property type="match status" value="1"/>
</dbReference>
<keyword evidence="3 5" id="KW-0418">Kinase</keyword>
<dbReference type="PANTHER" id="PTHR43320:SF3">
    <property type="entry name" value="CARBOHYDRATE KINASE PFKB DOMAIN-CONTAINING PROTEIN"/>
    <property type="match status" value="1"/>
</dbReference>
<dbReference type="OrthoDB" id="9775849at2"/>
<dbReference type="STRING" id="980251.GCA_001642875_03038"/>
<comment type="similarity">
    <text evidence="1">Belongs to the carbohydrate kinase PfkB family.</text>
</comment>
<feature type="domain" description="Carbohydrate kinase PfkB" evidence="4">
    <location>
        <begin position="71"/>
        <end position="337"/>
    </location>
</feature>
<dbReference type="SUPFAM" id="SSF53613">
    <property type="entry name" value="Ribokinase-like"/>
    <property type="match status" value="1"/>
</dbReference>
<dbReference type="InterPro" id="IPR011611">
    <property type="entry name" value="PfkB_dom"/>
</dbReference>
<dbReference type="Pfam" id="PF00294">
    <property type="entry name" value="PfkB"/>
    <property type="match status" value="1"/>
</dbReference>
<dbReference type="Proteomes" id="UP000322214">
    <property type="component" value="Chromosome"/>
</dbReference>
<dbReference type="CDD" id="cd01168">
    <property type="entry name" value="adenosine_kinase"/>
    <property type="match status" value="1"/>
</dbReference>
<keyword evidence="6" id="KW-1185">Reference proteome</keyword>
<dbReference type="Gene3D" id="3.40.1190.20">
    <property type="match status" value="1"/>
</dbReference>
<evidence type="ECO:0000256" key="3">
    <source>
        <dbReference type="ARBA" id="ARBA00022777"/>
    </source>
</evidence>
<reference evidence="5 6" key="1">
    <citation type="submission" date="2019-08" db="EMBL/GenBank/DDBJ databases">
        <title>Deep-cultivation of Planctomycetes and their phenomic and genomic characterization uncovers novel biology.</title>
        <authorList>
            <person name="Wiegand S."/>
            <person name="Jogler M."/>
            <person name="Boedeker C."/>
            <person name="Pinto D."/>
            <person name="Vollmers J."/>
            <person name="Rivas-Marin E."/>
            <person name="Kohn T."/>
            <person name="Peeters S.H."/>
            <person name="Heuer A."/>
            <person name="Rast P."/>
            <person name="Oberbeckmann S."/>
            <person name="Bunk B."/>
            <person name="Jeske O."/>
            <person name="Meyerdierks A."/>
            <person name="Storesund J.E."/>
            <person name="Kallscheuer N."/>
            <person name="Luecker S."/>
            <person name="Lage O.M."/>
            <person name="Pohl T."/>
            <person name="Merkel B.J."/>
            <person name="Hornburger P."/>
            <person name="Mueller R.-W."/>
            <person name="Bruemmer F."/>
            <person name="Labrenz M."/>
            <person name="Spormann A.M."/>
            <person name="Op den Camp H."/>
            <person name="Overmann J."/>
            <person name="Amann R."/>
            <person name="Jetten M.S.M."/>
            <person name="Mascher T."/>
            <person name="Medema M.H."/>
            <person name="Devos D.P."/>
            <person name="Kaster A.-K."/>
            <person name="Ovreas L."/>
            <person name="Rohde M."/>
            <person name="Galperin M.Y."/>
            <person name="Jogler C."/>
        </authorList>
    </citation>
    <scope>NUCLEOTIDE SEQUENCE [LARGE SCALE GENOMIC DNA]</scope>
    <source>
        <strain evidence="5 6">FC18</strain>
    </source>
</reference>
<dbReference type="EMBL" id="CP042912">
    <property type="protein sequence ID" value="QEG20812.1"/>
    <property type="molecule type" value="Genomic_DNA"/>
</dbReference>
<dbReference type="GO" id="GO:0004747">
    <property type="term" value="F:ribokinase activity"/>
    <property type="evidence" value="ECO:0007669"/>
    <property type="project" value="UniProtKB-EC"/>
</dbReference>